<accession>A0A7J6FNS2</accession>
<dbReference type="GO" id="GO:0005975">
    <property type="term" value="P:carbohydrate metabolic process"/>
    <property type="evidence" value="ECO:0007669"/>
    <property type="project" value="InterPro"/>
</dbReference>
<keyword evidence="4 6" id="KW-0378">Hydrolase</keyword>
<dbReference type="Proteomes" id="UP000525078">
    <property type="component" value="Unassembled WGS sequence"/>
</dbReference>
<evidence type="ECO:0000256" key="6">
    <source>
        <dbReference type="RuleBase" id="RU361169"/>
    </source>
</evidence>
<dbReference type="AlphaFoldDB" id="A0A7J6FNS2"/>
<proteinExistence type="inferred from homology"/>
<evidence type="ECO:0000313" key="8">
    <source>
        <dbReference type="Proteomes" id="UP000525078"/>
    </source>
</evidence>
<comment type="similarity">
    <text evidence="2 6">Belongs to the glycosyl hydrolase 28 family.</text>
</comment>
<dbReference type="Gene3D" id="2.160.20.10">
    <property type="entry name" value="Single-stranded right-handed beta-helix, Pectin lyase-like"/>
    <property type="match status" value="1"/>
</dbReference>
<dbReference type="InterPro" id="IPR011050">
    <property type="entry name" value="Pectin_lyase_fold/virulence"/>
</dbReference>
<gene>
    <name evidence="7" type="ORF">F8388_027039</name>
</gene>
<keyword evidence="3" id="KW-0134">Cell wall</keyword>
<comment type="caution">
    <text evidence="7">The sequence shown here is derived from an EMBL/GenBank/DDBJ whole genome shotgun (WGS) entry which is preliminary data.</text>
</comment>
<sequence>MDYVVIAGINANLQLEGGVIAPGGPEKWKIKAQSLISFENGCYDRRPTTLTFIYCTRILHRFHILVWYSNDVKFDSVSINSPALSPNTDGIHIEDSKMFQSSTLLSSWYISISIFSSMILSIK</sequence>
<evidence type="ECO:0000256" key="5">
    <source>
        <dbReference type="ARBA" id="ARBA00023295"/>
    </source>
</evidence>
<evidence type="ECO:0000256" key="4">
    <source>
        <dbReference type="ARBA" id="ARBA00022801"/>
    </source>
</evidence>
<dbReference type="InterPro" id="IPR012334">
    <property type="entry name" value="Pectin_lyas_fold"/>
</dbReference>
<name>A0A7J6FNS2_CANSA</name>
<evidence type="ECO:0000256" key="1">
    <source>
        <dbReference type="ARBA" id="ARBA00004191"/>
    </source>
</evidence>
<dbReference type="Pfam" id="PF00295">
    <property type="entry name" value="Glyco_hydro_28"/>
    <property type="match status" value="1"/>
</dbReference>
<comment type="subcellular location">
    <subcellularLocation>
        <location evidence="1">Secreted</location>
        <location evidence="1">Cell wall</location>
    </subcellularLocation>
</comment>
<dbReference type="EMBL" id="JAATIP010000105">
    <property type="protein sequence ID" value="KAF4372366.1"/>
    <property type="molecule type" value="Genomic_DNA"/>
</dbReference>
<evidence type="ECO:0000313" key="7">
    <source>
        <dbReference type="EMBL" id="KAF4372366.1"/>
    </source>
</evidence>
<dbReference type="GO" id="GO:0004650">
    <property type="term" value="F:polygalacturonase activity"/>
    <property type="evidence" value="ECO:0007669"/>
    <property type="project" value="InterPro"/>
</dbReference>
<evidence type="ECO:0008006" key="9">
    <source>
        <dbReference type="Google" id="ProtNLM"/>
    </source>
</evidence>
<organism evidence="7 8">
    <name type="scientific">Cannabis sativa</name>
    <name type="common">Hemp</name>
    <name type="synonym">Marijuana</name>
    <dbReference type="NCBI Taxonomy" id="3483"/>
    <lineage>
        <taxon>Eukaryota</taxon>
        <taxon>Viridiplantae</taxon>
        <taxon>Streptophyta</taxon>
        <taxon>Embryophyta</taxon>
        <taxon>Tracheophyta</taxon>
        <taxon>Spermatophyta</taxon>
        <taxon>Magnoliopsida</taxon>
        <taxon>eudicotyledons</taxon>
        <taxon>Gunneridae</taxon>
        <taxon>Pentapetalae</taxon>
        <taxon>rosids</taxon>
        <taxon>fabids</taxon>
        <taxon>Rosales</taxon>
        <taxon>Cannabaceae</taxon>
        <taxon>Cannabis</taxon>
    </lineage>
</organism>
<evidence type="ECO:0000256" key="3">
    <source>
        <dbReference type="ARBA" id="ARBA00022512"/>
    </source>
</evidence>
<dbReference type="InterPro" id="IPR000743">
    <property type="entry name" value="Glyco_hydro_28"/>
</dbReference>
<keyword evidence="5 6" id="KW-0326">Glycosidase</keyword>
<reference evidence="7 8" key="1">
    <citation type="journal article" date="2020" name="bioRxiv">
        <title>Sequence and annotation of 42 cannabis genomes reveals extensive copy number variation in cannabinoid synthesis and pathogen resistance genes.</title>
        <authorList>
            <person name="Mckernan K.J."/>
            <person name="Helbert Y."/>
            <person name="Kane L.T."/>
            <person name="Ebling H."/>
            <person name="Zhang L."/>
            <person name="Liu B."/>
            <person name="Eaton Z."/>
            <person name="Mclaughlin S."/>
            <person name="Kingan S."/>
            <person name="Baybayan P."/>
            <person name="Concepcion G."/>
            <person name="Jordan M."/>
            <person name="Riva A."/>
            <person name="Barbazuk W."/>
            <person name="Harkins T."/>
        </authorList>
    </citation>
    <scope>NUCLEOTIDE SEQUENCE [LARGE SCALE GENOMIC DNA]</scope>
    <source>
        <strain evidence="8">cv. Jamaican Lion 4</strain>
        <tissue evidence="7">Leaf</tissue>
    </source>
</reference>
<keyword evidence="3" id="KW-0964">Secreted</keyword>
<protein>
    <recommendedName>
        <fullName evidence="9">Polygalacturonase</fullName>
    </recommendedName>
</protein>
<dbReference type="SUPFAM" id="SSF51126">
    <property type="entry name" value="Pectin lyase-like"/>
    <property type="match status" value="1"/>
</dbReference>
<evidence type="ECO:0000256" key="2">
    <source>
        <dbReference type="ARBA" id="ARBA00008834"/>
    </source>
</evidence>